<proteinExistence type="predicted"/>
<reference evidence="2" key="1">
    <citation type="submission" date="2013-06" db="EMBL/GenBank/DDBJ databases">
        <authorList>
            <person name="Zhao Q."/>
        </authorList>
    </citation>
    <scope>NUCLEOTIDE SEQUENCE</scope>
    <source>
        <strain evidence="2">cv. W1943</strain>
    </source>
</reference>
<name>A0A0E0MSW6_ORYRU</name>
<reference evidence="1" key="2">
    <citation type="submission" date="2015-06" db="UniProtKB">
        <authorList>
            <consortium name="EnsemblPlants"/>
        </authorList>
    </citation>
    <scope>IDENTIFICATION</scope>
</reference>
<dbReference type="Proteomes" id="UP000008022">
    <property type="component" value="Unassembled WGS sequence"/>
</dbReference>
<sequence>MEWKQKSGVGINKISHVKSKERRLTYHDSHINRLPALHLWNGNLHPNQSPAPSHGMIRVLEIRPPRQRFGARGGDGRAALASASP</sequence>
<dbReference type="HOGENOM" id="CLU_192503_0_0_1"/>
<accession>A0A0E0MSW6</accession>
<dbReference type="OMA" id="HDSHINR"/>
<dbReference type="AlphaFoldDB" id="A0A0E0MSW6"/>
<evidence type="ECO:0000313" key="1">
    <source>
        <dbReference type="EnsemblPlants" id="ORUFI01G07400.1"/>
    </source>
</evidence>
<dbReference type="EnsemblPlants" id="ORUFI01G07400.1">
    <property type="protein sequence ID" value="ORUFI01G07400.1"/>
    <property type="gene ID" value="ORUFI01G07400"/>
</dbReference>
<keyword evidence="2" id="KW-1185">Reference proteome</keyword>
<dbReference type="Gramene" id="ORUFI01G07400.1">
    <property type="protein sequence ID" value="ORUFI01G07400.1"/>
    <property type="gene ID" value="ORUFI01G07400"/>
</dbReference>
<evidence type="ECO:0000313" key="2">
    <source>
        <dbReference type="Proteomes" id="UP000008022"/>
    </source>
</evidence>
<protein>
    <submittedName>
        <fullName evidence="1">Uncharacterized protein</fullName>
    </submittedName>
</protein>
<organism evidence="1 2">
    <name type="scientific">Oryza rufipogon</name>
    <name type="common">Brownbeard rice</name>
    <name type="synonym">Asian wild rice</name>
    <dbReference type="NCBI Taxonomy" id="4529"/>
    <lineage>
        <taxon>Eukaryota</taxon>
        <taxon>Viridiplantae</taxon>
        <taxon>Streptophyta</taxon>
        <taxon>Embryophyta</taxon>
        <taxon>Tracheophyta</taxon>
        <taxon>Spermatophyta</taxon>
        <taxon>Magnoliopsida</taxon>
        <taxon>Liliopsida</taxon>
        <taxon>Poales</taxon>
        <taxon>Poaceae</taxon>
        <taxon>BOP clade</taxon>
        <taxon>Oryzoideae</taxon>
        <taxon>Oryzeae</taxon>
        <taxon>Oryzinae</taxon>
        <taxon>Oryza</taxon>
    </lineage>
</organism>